<dbReference type="HOGENOM" id="CLU_875731_0_0_1"/>
<keyword evidence="3" id="KW-1185">Reference proteome</keyword>
<sequence>MTFTYDAPDPYDTDLHALGGVWHQAMLATARREALKRQQQQQDQTTVRPVYQRYQPCAGPPQLPRGPVLWNPPAAARVQVPTSVKEADSTSSQDRRRPEPQAKSAAVGYVAPSIHTILNIAQASRGCHQVSRHDSPDRPSRDKSASADGVIVGALARQNSSSQASSPLPRTGTFESGTRLSSVSPPSTAHGLPSSLTRKPLRRGKWTKAEEVYAAATIQYFCSGLLNLQFGTLLRGFLAQQLHCHPMRISKKLLPGTHFHGVEITRKLGRRAYSPRWCDSPQATHEKLEAEEHLAVLRTRVWKKKAKMELLSRRKAKR</sequence>
<dbReference type="eggNOG" id="ENOG502RXM3">
    <property type="taxonomic scope" value="Eukaryota"/>
</dbReference>
<feature type="compositionally biased region" description="Basic and acidic residues" evidence="1">
    <location>
        <begin position="131"/>
        <end position="145"/>
    </location>
</feature>
<feature type="region of interest" description="Disordered" evidence="1">
    <location>
        <begin position="125"/>
        <end position="198"/>
    </location>
</feature>
<dbReference type="PANTHER" id="PTHR35213">
    <property type="entry name" value="RING-TYPE DOMAIN-CONTAINING PROTEIN-RELATED"/>
    <property type="match status" value="1"/>
</dbReference>
<dbReference type="Proteomes" id="UP000019132">
    <property type="component" value="Unassembled WGS sequence"/>
</dbReference>
<name>K3WXB9_GLOUD</name>
<feature type="compositionally biased region" description="Polar residues" evidence="1">
    <location>
        <begin position="157"/>
        <end position="187"/>
    </location>
</feature>
<proteinExistence type="predicted"/>
<reference evidence="3" key="1">
    <citation type="journal article" date="2010" name="Genome Biol.">
        <title>Genome sequence of the necrotrophic plant pathogen Pythium ultimum reveals original pathogenicity mechanisms and effector repertoire.</title>
        <authorList>
            <person name="Levesque C.A."/>
            <person name="Brouwer H."/>
            <person name="Cano L."/>
            <person name="Hamilton J.P."/>
            <person name="Holt C."/>
            <person name="Huitema E."/>
            <person name="Raffaele S."/>
            <person name="Robideau G.P."/>
            <person name="Thines M."/>
            <person name="Win J."/>
            <person name="Zerillo M.M."/>
            <person name="Beakes G.W."/>
            <person name="Boore J.L."/>
            <person name="Busam D."/>
            <person name="Dumas B."/>
            <person name="Ferriera S."/>
            <person name="Fuerstenberg S.I."/>
            <person name="Gachon C.M."/>
            <person name="Gaulin E."/>
            <person name="Govers F."/>
            <person name="Grenville-Briggs L."/>
            <person name="Horner N."/>
            <person name="Hostetler J."/>
            <person name="Jiang R.H."/>
            <person name="Johnson J."/>
            <person name="Krajaejun T."/>
            <person name="Lin H."/>
            <person name="Meijer H.J."/>
            <person name="Moore B."/>
            <person name="Morris P."/>
            <person name="Phuntmart V."/>
            <person name="Puiu D."/>
            <person name="Shetty J."/>
            <person name="Stajich J.E."/>
            <person name="Tripathy S."/>
            <person name="Wawra S."/>
            <person name="van West P."/>
            <person name="Whitty B.R."/>
            <person name="Coutinho P.M."/>
            <person name="Henrissat B."/>
            <person name="Martin F."/>
            <person name="Thomas P.D."/>
            <person name="Tyler B.M."/>
            <person name="De Vries R.P."/>
            <person name="Kamoun S."/>
            <person name="Yandell M."/>
            <person name="Tisserat N."/>
            <person name="Buell C.R."/>
        </authorList>
    </citation>
    <scope>NUCLEOTIDE SEQUENCE</scope>
    <source>
        <strain evidence="3">DAOM:BR144</strain>
    </source>
</reference>
<dbReference type="VEuPathDB" id="FungiDB:PYU1_G009599"/>
<evidence type="ECO:0000256" key="1">
    <source>
        <dbReference type="SAM" id="MobiDB-lite"/>
    </source>
</evidence>
<evidence type="ECO:0000313" key="3">
    <source>
        <dbReference type="Proteomes" id="UP000019132"/>
    </source>
</evidence>
<dbReference type="AlphaFoldDB" id="K3WXB9"/>
<reference evidence="3" key="2">
    <citation type="submission" date="2010-04" db="EMBL/GenBank/DDBJ databases">
        <authorList>
            <person name="Buell R."/>
            <person name="Hamilton J."/>
            <person name="Hostetler J."/>
        </authorList>
    </citation>
    <scope>NUCLEOTIDE SEQUENCE [LARGE SCALE GENOMIC DNA]</scope>
    <source>
        <strain evidence="3">DAOM:BR144</strain>
    </source>
</reference>
<dbReference type="EMBL" id="GL376615">
    <property type="status" value="NOT_ANNOTATED_CDS"/>
    <property type="molecule type" value="Genomic_DNA"/>
</dbReference>
<dbReference type="PANTHER" id="PTHR35213:SF3">
    <property type="entry name" value="MYB-LIKE DOMAIN-CONTAINING PROTEIN"/>
    <property type="match status" value="1"/>
</dbReference>
<dbReference type="EnsemblProtists" id="PYU1_T009617">
    <property type="protein sequence ID" value="PYU1_T009617"/>
    <property type="gene ID" value="PYU1_G009599"/>
</dbReference>
<protein>
    <submittedName>
        <fullName evidence="2">Uncharacterized protein</fullName>
    </submittedName>
</protein>
<accession>K3WXB9</accession>
<feature type="compositionally biased region" description="Basic and acidic residues" evidence="1">
    <location>
        <begin position="85"/>
        <end position="100"/>
    </location>
</feature>
<evidence type="ECO:0000313" key="2">
    <source>
        <dbReference type="EnsemblProtists" id="PYU1_T009617"/>
    </source>
</evidence>
<reference evidence="2" key="3">
    <citation type="submission" date="2015-02" db="UniProtKB">
        <authorList>
            <consortium name="EnsemblProtists"/>
        </authorList>
    </citation>
    <scope>IDENTIFICATION</scope>
    <source>
        <strain evidence="2">DAOM BR144</strain>
    </source>
</reference>
<feature type="region of interest" description="Disordered" evidence="1">
    <location>
        <begin position="76"/>
        <end position="108"/>
    </location>
</feature>
<dbReference type="InParanoid" id="K3WXB9"/>
<organism evidence="2 3">
    <name type="scientific">Globisporangium ultimum (strain ATCC 200006 / CBS 805.95 / DAOM BR144)</name>
    <name type="common">Pythium ultimum</name>
    <dbReference type="NCBI Taxonomy" id="431595"/>
    <lineage>
        <taxon>Eukaryota</taxon>
        <taxon>Sar</taxon>
        <taxon>Stramenopiles</taxon>
        <taxon>Oomycota</taxon>
        <taxon>Peronosporomycetes</taxon>
        <taxon>Pythiales</taxon>
        <taxon>Pythiaceae</taxon>
        <taxon>Globisporangium</taxon>
    </lineage>
</organism>